<dbReference type="GeneID" id="66739607"/>
<evidence type="ECO:0000313" key="6">
    <source>
        <dbReference type="EMBL" id="QGO04787.1"/>
    </source>
</evidence>
<protein>
    <recommendedName>
        <fullName evidence="3 5">Flagellar hook-basal body complex protein FliE</fullName>
    </recommendedName>
</protein>
<organism evidence="6 7">
    <name type="scientific">Piscirickettsia salmonis</name>
    <dbReference type="NCBI Taxonomy" id="1238"/>
    <lineage>
        <taxon>Bacteria</taxon>
        <taxon>Pseudomonadati</taxon>
        <taxon>Pseudomonadota</taxon>
        <taxon>Gammaproteobacteria</taxon>
        <taxon>Thiotrichales</taxon>
        <taxon>Piscirickettsiaceae</taxon>
        <taxon>Piscirickettsia</taxon>
    </lineage>
</organism>
<dbReference type="Pfam" id="PF02049">
    <property type="entry name" value="FliE"/>
    <property type="match status" value="1"/>
</dbReference>
<dbReference type="Proteomes" id="UP000422232">
    <property type="component" value="Chromosome"/>
</dbReference>
<dbReference type="GO" id="GO:0003774">
    <property type="term" value="F:cytoskeletal motor activity"/>
    <property type="evidence" value="ECO:0007669"/>
    <property type="project" value="InterPro"/>
</dbReference>
<reference evidence="6 7" key="1">
    <citation type="submission" date="2019-04" db="EMBL/GenBank/DDBJ databases">
        <title>Complete genome sequencing of Piscirickettsia salmonis strain Psal-009.</title>
        <authorList>
            <person name="Schober I."/>
            <person name="Bunk B."/>
            <person name="Sproer C."/>
            <person name="Carril G.P."/>
            <person name="Riedel T."/>
            <person name="Flores-Herrera P.A."/>
            <person name="Nourdin-Galindo G."/>
            <person name="Marshall S.H."/>
            <person name="Overmann J."/>
        </authorList>
    </citation>
    <scope>NUCLEOTIDE SEQUENCE [LARGE SCALE GENOMIC DNA]</scope>
    <source>
        <strain evidence="6 7">Psal-009</strain>
    </source>
</reference>
<comment type="subcellular location">
    <subcellularLocation>
        <location evidence="1 5">Bacterial flagellum basal body</location>
    </subcellularLocation>
</comment>
<evidence type="ECO:0000256" key="3">
    <source>
        <dbReference type="ARBA" id="ARBA00018024"/>
    </source>
</evidence>
<evidence type="ECO:0000256" key="1">
    <source>
        <dbReference type="ARBA" id="ARBA00004117"/>
    </source>
</evidence>
<evidence type="ECO:0000256" key="2">
    <source>
        <dbReference type="ARBA" id="ARBA00009272"/>
    </source>
</evidence>
<sequence>MGKIYNASAEQAVLNVMQQLAAKAANEKTTAGSGVGDNHANAFSNLLKVSLNTVNKHQVNSANLQKSFEIGEATLPEVIVAMQKASVSFTAIKEVRNKLIDAYRQVMNMPV</sequence>
<dbReference type="NCBIfam" id="TIGR00205">
    <property type="entry name" value="fliE"/>
    <property type="match status" value="1"/>
</dbReference>
<keyword evidence="6" id="KW-0282">Flagellum</keyword>
<dbReference type="HAMAP" id="MF_00724">
    <property type="entry name" value="FliE"/>
    <property type="match status" value="1"/>
</dbReference>
<keyword evidence="6" id="KW-0966">Cell projection</keyword>
<accession>A0A9Q5VJ06</accession>
<evidence type="ECO:0000313" key="7">
    <source>
        <dbReference type="Proteomes" id="UP000422232"/>
    </source>
</evidence>
<dbReference type="PANTHER" id="PTHR34653">
    <property type="match status" value="1"/>
</dbReference>
<dbReference type="GO" id="GO:0005198">
    <property type="term" value="F:structural molecule activity"/>
    <property type="evidence" value="ECO:0007669"/>
    <property type="project" value="UniProtKB-UniRule"/>
</dbReference>
<dbReference type="InterPro" id="IPR001624">
    <property type="entry name" value="FliE"/>
</dbReference>
<keyword evidence="6" id="KW-0969">Cilium</keyword>
<dbReference type="GO" id="GO:0009425">
    <property type="term" value="C:bacterial-type flagellum basal body"/>
    <property type="evidence" value="ECO:0007669"/>
    <property type="project" value="UniProtKB-SubCell"/>
</dbReference>
<dbReference type="RefSeq" id="WP_016210447.1">
    <property type="nucleotide sequence ID" value="NZ_CP012413.1"/>
</dbReference>
<evidence type="ECO:0000256" key="5">
    <source>
        <dbReference type="HAMAP-Rule" id="MF_00724"/>
    </source>
</evidence>
<evidence type="ECO:0000256" key="4">
    <source>
        <dbReference type="ARBA" id="ARBA00023143"/>
    </source>
</evidence>
<keyword evidence="4 5" id="KW-0975">Bacterial flagellum</keyword>
<dbReference type="PANTHER" id="PTHR34653:SF1">
    <property type="entry name" value="FLAGELLAR HOOK-BASAL BODY COMPLEX PROTEIN FLIE"/>
    <property type="match status" value="1"/>
</dbReference>
<comment type="similarity">
    <text evidence="2 5">Belongs to the FliE family.</text>
</comment>
<dbReference type="PRINTS" id="PR01006">
    <property type="entry name" value="FLGHOOKFLIE"/>
</dbReference>
<dbReference type="AlphaFoldDB" id="A0A9Q5VJ06"/>
<name>A0A9Q5VJ06_PISSA</name>
<gene>
    <name evidence="5 6" type="primary">fliE</name>
    <name evidence="6" type="ORF">Psal009_00661</name>
</gene>
<dbReference type="EMBL" id="CP038908">
    <property type="protein sequence ID" value="QGO04787.1"/>
    <property type="molecule type" value="Genomic_DNA"/>
</dbReference>
<dbReference type="GO" id="GO:0071973">
    <property type="term" value="P:bacterial-type flagellum-dependent cell motility"/>
    <property type="evidence" value="ECO:0007669"/>
    <property type="project" value="InterPro"/>
</dbReference>
<keyword evidence="7" id="KW-1185">Reference proteome</keyword>
<proteinExistence type="inferred from homology"/>